<name>A0ABS1R2V0_9SPHI</name>
<dbReference type="Pfam" id="PF09864">
    <property type="entry name" value="MliC"/>
    <property type="match status" value="1"/>
</dbReference>
<keyword evidence="3" id="KW-0564">Palmitate</keyword>
<evidence type="ECO:0000256" key="1">
    <source>
        <dbReference type="ARBA" id="ARBA00022729"/>
    </source>
</evidence>
<evidence type="ECO:0000313" key="7">
    <source>
        <dbReference type="Proteomes" id="UP000625283"/>
    </source>
</evidence>
<dbReference type="EMBL" id="JAERTY010000004">
    <property type="protein sequence ID" value="MBL1409039.1"/>
    <property type="molecule type" value="Genomic_DNA"/>
</dbReference>
<protein>
    <submittedName>
        <fullName evidence="6">MliC family protein</fullName>
    </submittedName>
</protein>
<comment type="caution">
    <text evidence="6">The sequence shown here is derived from an EMBL/GenBank/DDBJ whole genome shotgun (WGS) entry which is preliminary data.</text>
</comment>
<dbReference type="InterPro" id="IPR018660">
    <property type="entry name" value="MliC"/>
</dbReference>
<dbReference type="RefSeq" id="WP_202102788.1">
    <property type="nucleotide sequence ID" value="NZ_JAERTY010000004.1"/>
</dbReference>
<reference evidence="6 7" key="1">
    <citation type="submission" date="2021-01" db="EMBL/GenBank/DDBJ databases">
        <title>C459-1 draft genome sequence.</title>
        <authorList>
            <person name="Zhang X.-F."/>
        </authorList>
    </citation>
    <scope>NUCLEOTIDE SEQUENCE [LARGE SCALE GENOMIC DNA]</scope>
    <source>
        <strain evidence="7">C459-1</strain>
    </source>
</reference>
<dbReference type="PROSITE" id="PS51257">
    <property type="entry name" value="PROKAR_LIPOPROTEIN"/>
    <property type="match status" value="1"/>
</dbReference>
<evidence type="ECO:0000256" key="3">
    <source>
        <dbReference type="ARBA" id="ARBA00023139"/>
    </source>
</evidence>
<feature type="domain" description="C-type lysozyme inhibitor" evidence="5">
    <location>
        <begin position="55"/>
        <end position="113"/>
    </location>
</feature>
<proteinExistence type="predicted"/>
<keyword evidence="7" id="KW-1185">Reference proteome</keyword>
<accession>A0ABS1R2V0</accession>
<evidence type="ECO:0000256" key="4">
    <source>
        <dbReference type="ARBA" id="ARBA00023288"/>
    </source>
</evidence>
<evidence type="ECO:0000256" key="2">
    <source>
        <dbReference type="ARBA" id="ARBA00023136"/>
    </source>
</evidence>
<dbReference type="Proteomes" id="UP000625283">
    <property type="component" value="Unassembled WGS sequence"/>
</dbReference>
<evidence type="ECO:0000313" key="6">
    <source>
        <dbReference type="EMBL" id="MBL1409039.1"/>
    </source>
</evidence>
<sequence>MEKRYWSLLLVGALLGTTACQNGNKQQTEDQSTGLETPIKTEVPKLIIDSLTDDKGNKLNLTFDNAAGTATLIFGKDTIHMIQDTTASGIQYSNENYTFTEHQAEAILTKNGTVVFFKSK</sequence>
<keyword evidence="4" id="KW-0449">Lipoprotein</keyword>
<keyword evidence="2" id="KW-0472">Membrane</keyword>
<dbReference type="SUPFAM" id="SSF141488">
    <property type="entry name" value="YdhA-like"/>
    <property type="match status" value="1"/>
</dbReference>
<dbReference type="Gene3D" id="2.40.128.200">
    <property type="match status" value="1"/>
</dbReference>
<keyword evidence="1" id="KW-0732">Signal</keyword>
<dbReference type="InterPro" id="IPR036328">
    <property type="entry name" value="MliC_sf"/>
</dbReference>
<evidence type="ECO:0000259" key="5">
    <source>
        <dbReference type="Pfam" id="PF09864"/>
    </source>
</evidence>
<gene>
    <name evidence="6" type="ORF">JKG61_09780</name>
</gene>
<organism evidence="6 7">
    <name type="scientific">Sphingobacterium faecale</name>
    <dbReference type="NCBI Taxonomy" id="2803775"/>
    <lineage>
        <taxon>Bacteria</taxon>
        <taxon>Pseudomonadati</taxon>
        <taxon>Bacteroidota</taxon>
        <taxon>Sphingobacteriia</taxon>
        <taxon>Sphingobacteriales</taxon>
        <taxon>Sphingobacteriaceae</taxon>
        <taxon>Sphingobacterium</taxon>
    </lineage>
</organism>